<dbReference type="HOGENOM" id="CLU_1046542_0_0_1"/>
<proteinExistence type="predicted"/>
<evidence type="ECO:0000313" key="1">
    <source>
        <dbReference type="EMBL" id="KFX42542.1"/>
    </source>
</evidence>
<reference evidence="1" key="2">
    <citation type="journal article" date="2014" name="PLoS Genet.">
        <title>Signature gene expression reveals novel clues to the molecular mechanisms of dimorphic transition in Penicillium marneffei.</title>
        <authorList>
            <person name="Yang E."/>
            <person name="Wang G."/>
            <person name="Cai J."/>
            <person name="Woo P.C."/>
            <person name="Lau S.K."/>
            <person name="Yuen K.-Y."/>
            <person name="Chow W.-N."/>
            <person name="Lin X."/>
        </authorList>
    </citation>
    <scope>NUCLEOTIDE SEQUENCE</scope>
    <source>
        <strain evidence="1">PM1</strain>
    </source>
</reference>
<protein>
    <recommendedName>
        <fullName evidence="2">F-box domain-containing protein</fullName>
    </recommendedName>
</protein>
<reference key="1">
    <citation type="journal article" date="2014" name="PLoS Genet.">
        <title>Signature Gene Expression Reveals Novel Clues to the Molecular Mechanisms of Dimorphic Transition in Penicillium marneffei.</title>
        <authorList>
            <person name="Yang E."/>
            <person name="Wang G."/>
            <person name="Cai J."/>
            <person name="Woo P.C."/>
            <person name="Lau S.K."/>
            <person name="Yuen K.-Y."/>
            <person name="Chow W.-N."/>
            <person name="Lin X."/>
        </authorList>
    </citation>
    <scope>NUCLEOTIDE SEQUENCE [LARGE SCALE GENOMIC DNA]</scope>
    <source>
        <strain>PM1</strain>
    </source>
</reference>
<sequence length="266" mass="30417">MLPDCPPELLCMILDNLENNDLWTLYNTSNSFRPLYFDRSDIPPHTDEALEEFVEPSLCDTYIFHKLIIRLGCCDRGFDLDDLQSFLNELPSQLGSAKFDIHIDNYAFSPDGDLHEFPISCEKLLRAQISTRPMNSRKLCFNDEHTNFYSINYWILCDLTRLKPSIAAPINSVQPLTVIDNTNGEPHNFKGLLFPSLPQLLMADQSTPLNRELPALTDPDTILCLQIIAAEKKYEAATINSDGENTNTSPDHATIGRRHFYFMYYT</sequence>
<name>A0A093UQJ7_TALMA</name>
<accession>A0A093UQJ7</accession>
<evidence type="ECO:0008006" key="2">
    <source>
        <dbReference type="Google" id="ProtNLM"/>
    </source>
</evidence>
<comment type="caution">
    <text evidence="1">The sequence shown here is derived from an EMBL/GenBank/DDBJ whole genome shotgun (WGS) entry which is preliminary data.</text>
</comment>
<gene>
    <name evidence="1" type="ORF">GQ26_0430320</name>
</gene>
<dbReference type="AlphaFoldDB" id="A0A093UQJ7"/>
<dbReference type="EMBL" id="JPOX01000043">
    <property type="protein sequence ID" value="KFX42542.1"/>
    <property type="molecule type" value="Genomic_DNA"/>
</dbReference>
<organism evidence="1">
    <name type="scientific">Talaromyces marneffei PM1</name>
    <dbReference type="NCBI Taxonomy" id="1077442"/>
    <lineage>
        <taxon>Eukaryota</taxon>
        <taxon>Fungi</taxon>
        <taxon>Dikarya</taxon>
        <taxon>Ascomycota</taxon>
        <taxon>Pezizomycotina</taxon>
        <taxon>Eurotiomycetes</taxon>
        <taxon>Eurotiomycetidae</taxon>
        <taxon>Eurotiales</taxon>
        <taxon>Trichocomaceae</taxon>
        <taxon>Talaromyces</taxon>
        <taxon>Talaromyces sect. Talaromyces</taxon>
    </lineage>
</organism>